<keyword evidence="6" id="KW-1185">Reference proteome</keyword>
<sequence>MPHDAARPVSIADVRRAHGRIAAHVRRTPVLRAEIETVGGPVPVVFKLEYLQLGGSFKARGSANAVVSARDAGALSDSGVVVASGGNAAIGAAHAARIVGTRCTVVVPENAPPVKVAALQALGADVRLVGSRYQDAAETASVLAVETGALLLHAYDLPDVVAGAGTIALELAADIPGPQTIVACVGGGGLLGGLAAAQRRGDRLVGAEPTGASSLHQAVQARAPVSVELDSIAADSLGATRIGDICWSTIAGAAVDSVVVSDNEIITARRMLWDRFRIVVEHGTATAVAAVVEGHVTPTPDSTLCVLLCGANTRLDDL</sequence>
<dbReference type="GO" id="GO:0003941">
    <property type="term" value="F:L-serine ammonia-lyase activity"/>
    <property type="evidence" value="ECO:0007669"/>
    <property type="project" value="TreeGrafter"/>
</dbReference>
<evidence type="ECO:0000313" key="6">
    <source>
        <dbReference type="Proteomes" id="UP000010988"/>
    </source>
</evidence>
<organism evidence="5 6">
    <name type="scientific">Gordonia aichiensis NBRC 108223</name>
    <dbReference type="NCBI Taxonomy" id="1220583"/>
    <lineage>
        <taxon>Bacteria</taxon>
        <taxon>Bacillati</taxon>
        <taxon>Actinomycetota</taxon>
        <taxon>Actinomycetes</taxon>
        <taxon>Mycobacteriales</taxon>
        <taxon>Gordoniaceae</taxon>
        <taxon>Gordonia</taxon>
    </lineage>
</organism>
<dbReference type="PANTHER" id="PTHR48078">
    <property type="entry name" value="THREONINE DEHYDRATASE, MITOCHONDRIAL-RELATED"/>
    <property type="match status" value="1"/>
</dbReference>
<evidence type="ECO:0000256" key="3">
    <source>
        <dbReference type="ARBA" id="ARBA00023239"/>
    </source>
</evidence>
<reference evidence="5 6" key="1">
    <citation type="submission" date="2012-12" db="EMBL/GenBank/DDBJ databases">
        <title>Whole genome shotgun sequence of Gordonia aichiensis NBRC 108223.</title>
        <authorList>
            <person name="Isaki-Nakamura S."/>
            <person name="Hosoyama A."/>
            <person name="Tsuchikane K."/>
            <person name="Ando Y."/>
            <person name="Baba S."/>
            <person name="Ohji S."/>
            <person name="Hamada M."/>
            <person name="Tamura T."/>
            <person name="Yamazoe A."/>
            <person name="Yamazaki S."/>
            <person name="Fujita N."/>
        </authorList>
    </citation>
    <scope>NUCLEOTIDE SEQUENCE [LARGE SCALE GENOMIC DNA]</scope>
    <source>
        <strain evidence="5 6">NBRC 108223</strain>
    </source>
</reference>
<dbReference type="SUPFAM" id="SSF53686">
    <property type="entry name" value="Tryptophan synthase beta subunit-like PLP-dependent enzymes"/>
    <property type="match status" value="1"/>
</dbReference>
<dbReference type="GO" id="GO:0004794">
    <property type="term" value="F:threonine deaminase activity"/>
    <property type="evidence" value="ECO:0007669"/>
    <property type="project" value="TreeGrafter"/>
</dbReference>
<dbReference type="NCBIfam" id="NF006094">
    <property type="entry name" value="PRK08246.1"/>
    <property type="match status" value="1"/>
</dbReference>
<dbReference type="RefSeq" id="WP_005174074.1">
    <property type="nucleotide sequence ID" value="NZ_BANR01000006.1"/>
</dbReference>
<dbReference type="STRING" id="1220583.GOACH_06_01500"/>
<comment type="caution">
    <text evidence="5">The sequence shown here is derived from an EMBL/GenBank/DDBJ whole genome shotgun (WGS) entry which is preliminary data.</text>
</comment>
<dbReference type="InterPro" id="IPR036052">
    <property type="entry name" value="TrpB-like_PALP_sf"/>
</dbReference>
<keyword evidence="3" id="KW-0456">Lyase</keyword>
<evidence type="ECO:0000259" key="4">
    <source>
        <dbReference type="Pfam" id="PF00291"/>
    </source>
</evidence>
<name>L7KLS1_9ACTN</name>
<dbReference type="AlphaFoldDB" id="L7KLS1"/>
<dbReference type="Proteomes" id="UP000010988">
    <property type="component" value="Unassembled WGS sequence"/>
</dbReference>
<feature type="domain" description="Tryptophan synthase beta chain-like PALP" evidence="4">
    <location>
        <begin position="22"/>
        <end position="310"/>
    </location>
</feature>
<dbReference type="Gene3D" id="3.40.50.1100">
    <property type="match status" value="2"/>
</dbReference>
<dbReference type="Pfam" id="PF00291">
    <property type="entry name" value="PALP"/>
    <property type="match status" value="1"/>
</dbReference>
<dbReference type="PANTHER" id="PTHR48078:SF6">
    <property type="entry name" value="L-THREONINE DEHYDRATASE CATABOLIC TDCB"/>
    <property type="match status" value="1"/>
</dbReference>
<dbReference type="GO" id="GO:0009097">
    <property type="term" value="P:isoleucine biosynthetic process"/>
    <property type="evidence" value="ECO:0007669"/>
    <property type="project" value="TreeGrafter"/>
</dbReference>
<dbReference type="EMBL" id="BANR01000006">
    <property type="protein sequence ID" value="GAC48653.1"/>
    <property type="molecule type" value="Genomic_DNA"/>
</dbReference>
<dbReference type="InterPro" id="IPR050147">
    <property type="entry name" value="Ser/Thr_Dehydratase"/>
</dbReference>
<accession>L7KLS1</accession>
<evidence type="ECO:0000256" key="1">
    <source>
        <dbReference type="ARBA" id="ARBA00001933"/>
    </source>
</evidence>
<gene>
    <name evidence="5" type="ORF">GOACH_06_01500</name>
</gene>
<dbReference type="InterPro" id="IPR001926">
    <property type="entry name" value="TrpB-like_PALP"/>
</dbReference>
<proteinExistence type="predicted"/>
<keyword evidence="2" id="KW-0663">Pyridoxal phosphate</keyword>
<evidence type="ECO:0000313" key="5">
    <source>
        <dbReference type="EMBL" id="GAC48653.1"/>
    </source>
</evidence>
<dbReference type="GO" id="GO:0006565">
    <property type="term" value="P:L-serine catabolic process"/>
    <property type="evidence" value="ECO:0007669"/>
    <property type="project" value="TreeGrafter"/>
</dbReference>
<dbReference type="OrthoDB" id="4408011at2"/>
<dbReference type="GO" id="GO:0006567">
    <property type="term" value="P:L-threonine catabolic process"/>
    <property type="evidence" value="ECO:0007669"/>
    <property type="project" value="TreeGrafter"/>
</dbReference>
<dbReference type="eggNOG" id="COG1171">
    <property type="taxonomic scope" value="Bacteria"/>
</dbReference>
<evidence type="ECO:0000256" key="2">
    <source>
        <dbReference type="ARBA" id="ARBA00022898"/>
    </source>
</evidence>
<comment type="cofactor">
    <cofactor evidence="1">
        <name>pyridoxal 5'-phosphate</name>
        <dbReference type="ChEBI" id="CHEBI:597326"/>
    </cofactor>
</comment>
<protein>
    <submittedName>
        <fullName evidence="5">Putative threonine dehydratase</fullName>
    </submittedName>
</protein>